<dbReference type="SUPFAM" id="SSF53383">
    <property type="entry name" value="PLP-dependent transferases"/>
    <property type="match status" value="1"/>
</dbReference>
<evidence type="ECO:0000256" key="3">
    <source>
        <dbReference type="ARBA" id="ARBA00010447"/>
    </source>
</evidence>
<evidence type="ECO:0000313" key="11">
    <source>
        <dbReference type="EMBL" id="PIY32523.1"/>
    </source>
</evidence>
<evidence type="ECO:0000256" key="5">
    <source>
        <dbReference type="ARBA" id="ARBA00021850"/>
    </source>
</evidence>
<dbReference type="GO" id="GO:0006534">
    <property type="term" value="P:cysteine metabolic process"/>
    <property type="evidence" value="ECO:0007669"/>
    <property type="project" value="InterPro"/>
</dbReference>
<dbReference type="InterPro" id="IPR016454">
    <property type="entry name" value="Cysteine_dSase"/>
</dbReference>
<reference evidence="10" key="2">
    <citation type="submission" date="2017-09" db="EMBL/GenBank/DDBJ databases">
        <title>Depth-based differentiation of microbial function through sediment-hosted aquifers and enrichment of novel symbionts in the deep terrestrial subsurface.</title>
        <authorList>
            <person name="Probst A.J."/>
            <person name="Ladd B."/>
            <person name="Jarett J.K."/>
            <person name="Geller-Mcgrath D.E."/>
            <person name="Sieber C.M.K."/>
            <person name="Emerson J.B."/>
            <person name="Anantharaman K."/>
            <person name="Thomas B.C."/>
            <person name="Malmstrom R."/>
            <person name="Stieglmeier M."/>
            <person name="Klingl A."/>
            <person name="Woyke T."/>
            <person name="Ryan C.M."/>
            <person name="Banfield J.F."/>
        </authorList>
    </citation>
    <scope>NUCLEOTIDE SEQUENCE</scope>
    <source>
        <strain evidence="10">CG_4_8_14_3_um_filter_34_18</strain>
    </source>
</reference>
<dbReference type="Proteomes" id="UP000230646">
    <property type="component" value="Unassembled WGS sequence"/>
</dbReference>
<dbReference type="InterPro" id="IPR010970">
    <property type="entry name" value="Cys_dSase_SufS"/>
</dbReference>
<dbReference type="InterPro" id="IPR015422">
    <property type="entry name" value="PyrdxlP-dep_Trfase_small"/>
</dbReference>
<evidence type="ECO:0000256" key="7">
    <source>
        <dbReference type="ARBA" id="ARBA00022898"/>
    </source>
</evidence>
<comment type="catalytic activity">
    <reaction evidence="8">
        <text>(sulfur carrier)-H + L-cysteine = (sulfur carrier)-SH + L-alanine</text>
        <dbReference type="Rhea" id="RHEA:43892"/>
        <dbReference type="Rhea" id="RHEA-COMP:14737"/>
        <dbReference type="Rhea" id="RHEA-COMP:14739"/>
        <dbReference type="ChEBI" id="CHEBI:29917"/>
        <dbReference type="ChEBI" id="CHEBI:35235"/>
        <dbReference type="ChEBI" id="CHEBI:57972"/>
        <dbReference type="ChEBI" id="CHEBI:64428"/>
        <dbReference type="EC" id="2.8.1.7"/>
    </reaction>
</comment>
<dbReference type="InterPro" id="IPR000192">
    <property type="entry name" value="Aminotrans_V_dom"/>
</dbReference>
<dbReference type="AlphaFoldDB" id="A0A2M7K7Y9"/>
<dbReference type="EMBL" id="PFKO01000208">
    <property type="protein sequence ID" value="PIY32523.1"/>
    <property type="molecule type" value="Genomic_DNA"/>
</dbReference>
<evidence type="ECO:0000256" key="2">
    <source>
        <dbReference type="ARBA" id="ARBA00002824"/>
    </source>
</evidence>
<dbReference type="Gene3D" id="3.90.1150.10">
    <property type="entry name" value="Aspartate Aminotransferase, domain 1"/>
    <property type="match status" value="1"/>
</dbReference>
<dbReference type="GO" id="GO:0030170">
    <property type="term" value="F:pyridoxal phosphate binding"/>
    <property type="evidence" value="ECO:0007669"/>
    <property type="project" value="InterPro"/>
</dbReference>
<evidence type="ECO:0000313" key="12">
    <source>
        <dbReference type="Proteomes" id="UP000230646"/>
    </source>
</evidence>
<evidence type="ECO:0000256" key="4">
    <source>
        <dbReference type="ARBA" id="ARBA00012239"/>
    </source>
</evidence>
<dbReference type="Gene3D" id="3.40.640.10">
    <property type="entry name" value="Type I PLP-dependent aspartate aminotransferase-like (Major domain)"/>
    <property type="match status" value="1"/>
</dbReference>
<evidence type="ECO:0000256" key="8">
    <source>
        <dbReference type="ARBA" id="ARBA00050776"/>
    </source>
</evidence>
<evidence type="ECO:0000256" key="6">
    <source>
        <dbReference type="ARBA" id="ARBA00022679"/>
    </source>
</evidence>
<sequence length="395" mass="44419">MNFAEIKTDFPILKDIIYMDSASTSLTPEPVLNAVLKYYREYNANVGRGVHRLSQIASQKYKDARRKVADFISANEEEVIFTKNTTEAINTVASGLRWKKGDKVVTTLLEHHSNFLPWLRLKSFGVALDIVKPDKNGKFNVSDFEEMIDDKTRLVAVTYISNVLGTITPIEEISAICKKKNALLLVDGAQSVPHIHVDVRNLGCNFLCFSGHKMLGPKGTGILWMKEDFFDRLEPLNFGGGMIDDVSLNSYELTKGYERFEGGTPNIAGVIGFGRAIDYLNKIGMDKIKDHEAKLTERLLEGLLEMKRVEIYGSLNSKERIGIVSFNIKGLNPHDVALMLDEASNIMVRSGHLCCMPLMKYFGLKEGVVRVSLYLYNTEEEVDTFLETVKEIVKC</sequence>
<dbReference type="CDD" id="cd06453">
    <property type="entry name" value="SufS_like"/>
    <property type="match status" value="1"/>
</dbReference>
<keyword evidence="7" id="KW-0663">Pyridoxal phosphate</keyword>
<comment type="function">
    <text evidence="2">Catalyzes the removal of elemental sulfur and selenium atoms from L-cysteine, L-cystine, L-selenocysteine, and L-selenocystine to produce L-alanine.</text>
</comment>
<dbReference type="EMBL" id="PFIP01000090">
    <property type="protein sequence ID" value="PIX34251.1"/>
    <property type="molecule type" value="Genomic_DNA"/>
</dbReference>
<dbReference type="Pfam" id="PF00266">
    <property type="entry name" value="Aminotran_5"/>
    <property type="match status" value="1"/>
</dbReference>
<dbReference type="EC" id="2.8.1.7" evidence="4"/>
<reference evidence="12 13" key="1">
    <citation type="submission" date="2017-09" db="EMBL/GenBank/DDBJ databases">
        <title>Depth-based differentiation of microbial function through sediment-hosted aquifers and enrichment of novel symbionts in the deep terrestrial subsurface.</title>
        <authorList>
            <person name="Probst A.J."/>
            <person name="Ladd B."/>
            <person name="Jarett J.K."/>
            <person name="Geller-Mcgrath D.E."/>
            <person name="Sieber C.M."/>
            <person name="Emerson J.B."/>
            <person name="Anantharaman K."/>
            <person name="Thomas B.C."/>
            <person name="Malmstrom R."/>
            <person name="Stieglmeier M."/>
            <person name="Klingl A."/>
            <person name="Woyke T."/>
            <person name="Ryan C.M."/>
            <person name="Banfield J.F."/>
        </authorList>
    </citation>
    <scope>NUCLEOTIDE SEQUENCE [LARGE SCALE GENOMIC DNA]</scope>
    <source>
        <strain evidence="11">CG_4_10_14_3_um_filter_34_13</strain>
    </source>
</reference>
<accession>A0A2M7PPH1</accession>
<dbReference type="InterPro" id="IPR015424">
    <property type="entry name" value="PyrdxlP-dep_Trfase"/>
</dbReference>
<evidence type="ECO:0000313" key="13">
    <source>
        <dbReference type="Proteomes" id="UP000231493"/>
    </source>
</evidence>
<dbReference type="PANTHER" id="PTHR43586">
    <property type="entry name" value="CYSTEINE DESULFURASE"/>
    <property type="match status" value="1"/>
</dbReference>
<comment type="cofactor">
    <cofactor evidence="1">
        <name>pyridoxal 5'-phosphate</name>
        <dbReference type="ChEBI" id="CHEBI:597326"/>
    </cofactor>
</comment>
<protein>
    <recommendedName>
        <fullName evidence="5">Probable cysteine desulfurase</fullName>
        <ecNumber evidence="4">2.8.1.7</ecNumber>
    </recommendedName>
</protein>
<comment type="caution">
    <text evidence="10">The sequence shown here is derived from an EMBL/GenBank/DDBJ whole genome shotgun (WGS) entry which is preliminary data.</text>
</comment>
<dbReference type="InterPro" id="IPR015421">
    <property type="entry name" value="PyrdxlP-dep_Trfase_major"/>
</dbReference>
<dbReference type="PANTHER" id="PTHR43586:SF8">
    <property type="entry name" value="CYSTEINE DESULFURASE 1, CHLOROPLASTIC"/>
    <property type="match status" value="1"/>
</dbReference>
<accession>A0A2M7K7Y9</accession>
<dbReference type="Proteomes" id="UP000231493">
    <property type="component" value="Unassembled WGS sequence"/>
</dbReference>
<comment type="similarity">
    <text evidence="3">Belongs to the class-V pyridoxal-phosphate-dependent aminotransferase family. Csd subfamily.</text>
</comment>
<feature type="domain" description="Aminotransferase class V" evidence="9">
    <location>
        <begin position="17"/>
        <end position="385"/>
    </location>
</feature>
<keyword evidence="6" id="KW-0808">Transferase</keyword>
<gene>
    <name evidence="11" type="ORF">COZ07_05415</name>
    <name evidence="10" type="ORF">COZ58_04600</name>
</gene>
<evidence type="ECO:0000313" key="10">
    <source>
        <dbReference type="EMBL" id="PIX34251.1"/>
    </source>
</evidence>
<name>A0A2M7K7Y9_9BACT</name>
<dbReference type="GO" id="GO:0031071">
    <property type="term" value="F:cysteine desulfurase activity"/>
    <property type="evidence" value="ECO:0007669"/>
    <property type="project" value="UniProtKB-EC"/>
</dbReference>
<dbReference type="PIRSF" id="PIRSF005572">
    <property type="entry name" value="NifS"/>
    <property type="match status" value="1"/>
</dbReference>
<evidence type="ECO:0000256" key="1">
    <source>
        <dbReference type="ARBA" id="ARBA00001933"/>
    </source>
</evidence>
<proteinExistence type="inferred from homology"/>
<evidence type="ECO:0000259" key="9">
    <source>
        <dbReference type="Pfam" id="PF00266"/>
    </source>
</evidence>
<organism evidence="10 13">
    <name type="scientific">Candidatus Infernicultor aquiphilus</name>
    <dbReference type="NCBI Taxonomy" id="1805029"/>
    <lineage>
        <taxon>Bacteria</taxon>
        <taxon>Pseudomonadati</taxon>
        <taxon>Atribacterota</taxon>
        <taxon>Candidatus Phoenicimicrobiia</taxon>
        <taxon>Candidatus Pheonicimicrobiales</taxon>
        <taxon>Candidatus Phoenicimicrobiaceae</taxon>
        <taxon>Candidatus Infernicultor</taxon>
    </lineage>
</organism>
<dbReference type="RefSeq" id="WP_406607581.1">
    <property type="nucleotide sequence ID" value="NZ_PFKO01000208.1"/>
</dbReference>